<dbReference type="Proteomes" id="UP000001075">
    <property type="component" value="Unassembled WGS sequence"/>
</dbReference>
<evidence type="ECO:0000313" key="3">
    <source>
        <dbReference type="Proteomes" id="UP000001075"/>
    </source>
</evidence>
<dbReference type="InParanoid" id="G3HAU0"/>
<name>G3HAU0_CRIGR</name>
<dbReference type="AlphaFoldDB" id="G3HAU0"/>
<accession>G3HAU0</accession>
<evidence type="ECO:0000256" key="1">
    <source>
        <dbReference type="SAM" id="MobiDB-lite"/>
    </source>
</evidence>
<gene>
    <name evidence="2" type="ORF">I79_007549</name>
</gene>
<sequence length="104" mass="11197">MASSVTGQREEPAVSACQAPDNPIHTNSIGMSPMPPVPVVAMWDLIPMAKVLSTAFMDFPLHKMKMYCVALLSSKITCTPCTYAETTLSGFIITTIHAIRGKVV</sequence>
<proteinExistence type="predicted"/>
<organism evidence="2 3">
    <name type="scientific">Cricetulus griseus</name>
    <name type="common">Chinese hamster</name>
    <name type="synonym">Cricetulus barabensis griseus</name>
    <dbReference type="NCBI Taxonomy" id="10029"/>
    <lineage>
        <taxon>Eukaryota</taxon>
        <taxon>Metazoa</taxon>
        <taxon>Chordata</taxon>
        <taxon>Craniata</taxon>
        <taxon>Vertebrata</taxon>
        <taxon>Euteleostomi</taxon>
        <taxon>Mammalia</taxon>
        <taxon>Eutheria</taxon>
        <taxon>Euarchontoglires</taxon>
        <taxon>Glires</taxon>
        <taxon>Rodentia</taxon>
        <taxon>Myomorpha</taxon>
        <taxon>Muroidea</taxon>
        <taxon>Cricetidae</taxon>
        <taxon>Cricetinae</taxon>
        <taxon>Cricetulus</taxon>
    </lineage>
</organism>
<dbReference type="EMBL" id="JH000256">
    <property type="protein sequence ID" value="EGW09195.1"/>
    <property type="molecule type" value="Genomic_DNA"/>
</dbReference>
<evidence type="ECO:0000313" key="2">
    <source>
        <dbReference type="EMBL" id="EGW09195.1"/>
    </source>
</evidence>
<reference evidence="3" key="1">
    <citation type="journal article" date="2011" name="Nat. Biotechnol.">
        <title>The genomic sequence of the Chinese hamster ovary (CHO)-K1 cell line.</title>
        <authorList>
            <person name="Xu X."/>
            <person name="Nagarajan H."/>
            <person name="Lewis N.E."/>
            <person name="Pan S."/>
            <person name="Cai Z."/>
            <person name="Liu X."/>
            <person name="Chen W."/>
            <person name="Xie M."/>
            <person name="Wang W."/>
            <person name="Hammond S."/>
            <person name="Andersen M.R."/>
            <person name="Neff N."/>
            <person name="Passarelli B."/>
            <person name="Koh W."/>
            <person name="Fan H.C."/>
            <person name="Wang J."/>
            <person name="Gui Y."/>
            <person name="Lee K.H."/>
            <person name="Betenbaugh M.J."/>
            <person name="Quake S.R."/>
            <person name="Famili I."/>
            <person name="Palsson B.O."/>
            <person name="Wang J."/>
        </authorList>
    </citation>
    <scope>NUCLEOTIDE SEQUENCE [LARGE SCALE GENOMIC DNA]</scope>
    <source>
        <strain evidence="3">CHO K1 cell line</strain>
    </source>
</reference>
<protein>
    <submittedName>
        <fullName evidence="2">Uncharacterized protein</fullName>
    </submittedName>
</protein>
<feature type="region of interest" description="Disordered" evidence="1">
    <location>
        <begin position="1"/>
        <end position="31"/>
    </location>
</feature>